<dbReference type="AlphaFoldDB" id="A0A061S1A3"/>
<protein>
    <submittedName>
        <fullName evidence="2">Uncharacterized protein</fullName>
    </submittedName>
</protein>
<dbReference type="EMBL" id="GBEZ01008893">
    <property type="protein sequence ID" value="JAC76670.1"/>
    <property type="molecule type" value="Transcribed_RNA"/>
</dbReference>
<feature type="compositionally biased region" description="Basic and acidic residues" evidence="1">
    <location>
        <begin position="46"/>
        <end position="58"/>
    </location>
</feature>
<reference evidence="2" key="1">
    <citation type="submission" date="2014-05" db="EMBL/GenBank/DDBJ databases">
        <title>The transcriptome of the halophilic microalga Tetraselmis sp. GSL018 isolated from the Great Salt Lake, Utah.</title>
        <authorList>
            <person name="Jinkerson R.E."/>
            <person name="D'Adamo S."/>
            <person name="Posewitz M.C."/>
        </authorList>
    </citation>
    <scope>NUCLEOTIDE SEQUENCE</scope>
    <source>
        <strain evidence="2">GSL018</strain>
    </source>
</reference>
<organism evidence="2">
    <name type="scientific">Tetraselmis sp. GSL018</name>
    <dbReference type="NCBI Taxonomy" id="582737"/>
    <lineage>
        <taxon>Eukaryota</taxon>
        <taxon>Viridiplantae</taxon>
        <taxon>Chlorophyta</taxon>
        <taxon>core chlorophytes</taxon>
        <taxon>Chlorodendrophyceae</taxon>
        <taxon>Chlorodendrales</taxon>
        <taxon>Chlorodendraceae</taxon>
        <taxon>Tetraselmis</taxon>
    </lineage>
</organism>
<sequence>MAGDSRGEKIGATVTGGEGGWKGWGPGQLVGNEVQRRVKARAKRGGVRERSSIEEREG</sequence>
<feature type="region of interest" description="Disordered" evidence="1">
    <location>
        <begin position="1"/>
        <end position="58"/>
    </location>
</feature>
<evidence type="ECO:0000313" key="2">
    <source>
        <dbReference type="EMBL" id="JAC76670.1"/>
    </source>
</evidence>
<proteinExistence type="predicted"/>
<evidence type="ECO:0000256" key="1">
    <source>
        <dbReference type="SAM" id="MobiDB-lite"/>
    </source>
</evidence>
<feature type="compositionally biased region" description="Gly residues" evidence="1">
    <location>
        <begin position="14"/>
        <end position="28"/>
    </location>
</feature>
<gene>
    <name evidence="2" type="ORF">TSPGSL018_19568</name>
</gene>
<name>A0A061S1A3_9CHLO</name>
<accession>A0A061S1A3</accession>